<evidence type="ECO:0000259" key="7">
    <source>
        <dbReference type="Pfam" id="PF01694"/>
    </source>
</evidence>
<dbReference type="Gene3D" id="1.20.1540.10">
    <property type="entry name" value="Rhomboid-like"/>
    <property type="match status" value="1"/>
</dbReference>
<dbReference type="EMBL" id="FUYG01000004">
    <property type="protein sequence ID" value="SKA93704.1"/>
    <property type="molecule type" value="Genomic_DNA"/>
</dbReference>
<keyword evidence="4 6" id="KW-1133">Transmembrane helix</keyword>
<feature type="domain" description="Phosphatidylglycerol lysyltransferase C-terminal" evidence="8">
    <location>
        <begin position="491"/>
        <end position="795"/>
    </location>
</feature>
<dbReference type="GO" id="GO:0055091">
    <property type="term" value="P:phospholipid homeostasis"/>
    <property type="evidence" value="ECO:0007669"/>
    <property type="project" value="TreeGrafter"/>
</dbReference>
<dbReference type="GO" id="GO:0016755">
    <property type="term" value="F:aminoacyltransferase activity"/>
    <property type="evidence" value="ECO:0007669"/>
    <property type="project" value="TreeGrafter"/>
</dbReference>
<dbReference type="SUPFAM" id="SSF144091">
    <property type="entry name" value="Rhomboid-like"/>
    <property type="match status" value="1"/>
</dbReference>
<proteinExistence type="predicted"/>
<evidence type="ECO:0000313" key="10">
    <source>
        <dbReference type="Proteomes" id="UP000189735"/>
    </source>
</evidence>
<dbReference type="InterPro" id="IPR035952">
    <property type="entry name" value="Rhomboid-like_sf"/>
</dbReference>
<reference evidence="10" key="1">
    <citation type="submission" date="2017-02" db="EMBL/GenBank/DDBJ databases">
        <authorList>
            <person name="Varghese N."/>
            <person name="Submissions S."/>
        </authorList>
    </citation>
    <scope>NUCLEOTIDE SEQUENCE [LARGE SCALE GENOMIC DNA]</scope>
    <source>
        <strain evidence="10">VKM Ac-2052</strain>
    </source>
</reference>
<dbReference type="InterPro" id="IPR022764">
    <property type="entry name" value="Peptidase_S54_rhomboid_dom"/>
</dbReference>
<keyword evidence="5 6" id="KW-0472">Membrane</keyword>
<dbReference type="PANTHER" id="PTHR34697:SF2">
    <property type="entry name" value="PHOSPHATIDYLGLYCEROL LYSYLTRANSFERASE"/>
    <property type="match status" value="1"/>
</dbReference>
<dbReference type="InterPro" id="IPR016181">
    <property type="entry name" value="Acyl_CoA_acyltransferase"/>
</dbReference>
<accession>A0A1T4XW19</accession>
<feature type="transmembrane region" description="Helical" evidence="6">
    <location>
        <begin position="385"/>
        <end position="407"/>
    </location>
</feature>
<dbReference type="GO" id="GO:0005886">
    <property type="term" value="C:plasma membrane"/>
    <property type="evidence" value="ECO:0007669"/>
    <property type="project" value="UniProtKB-SubCell"/>
</dbReference>
<evidence type="ECO:0000259" key="8">
    <source>
        <dbReference type="Pfam" id="PF09924"/>
    </source>
</evidence>
<name>A0A1T4XW19_9MICO</name>
<feature type="transmembrane region" description="Helical" evidence="6">
    <location>
        <begin position="455"/>
        <end position="476"/>
    </location>
</feature>
<gene>
    <name evidence="9" type="ORF">SAMN06295879_1766</name>
</gene>
<dbReference type="GO" id="GO:0004252">
    <property type="term" value="F:serine-type endopeptidase activity"/>
    <property type="evidence" value="ECO:0007669"/>
    <property type="project" value="InterPro"/>
</dbReference>
<feature type="transmembrane region" description="Helical" evidence="6">
    <location>
        <begin position="353"/>
        <end position="373"/>
    </location>
</feature>
<dbReference type="RefSeq" id="WP_176141253.1">
    <property type="nucleotide sequence ID" value="NZ_FUYG01000004.1"/>
</dbReference>
<feature type="transmembrane region" description="Helical" evidence="6">
    <location>
        <begin position="99"/>
        <end position="120"/>
    </location>
</feature>
<feature type="transmembrane region" description="Helical" evidence="6">
    <location>
        <begin position="60"/>
        <end position="87"/>
    </location>
</feature>
<dbReference type="AlphaFoldDB" id="A0A1T4XW19"/>
<protein>
    <submittedName>
        <fullName evidence="9">Lysylphosphatidylglycerol synthetase, C-terminal domain, DUF2156 family</fullName>
    </submittedName>
</protein>
<keyword evidence="3 6" id="KW-0812">Transmembrane</keyword>
<feature type="transmembrane region" description="Helical" evidence="6">
    <location>
        <begin position="287"/>
        <end position="305"/>
    </location>
</feature>
<sequence length="832" mass="90216">MSATLGFFVRYLRTIPLSAGFAVLLIVTSVVTGTIADFVYLDAPEETWGVGVETASNGQWWTFVTALFIPGDPAQLVAGVLLSLVLLGTAERAMGARRLIASFLVTGVLGLVVGVFFQWIGSLAGEWWAVGTSLDLTLDPLTPIVGSLLTASAFLSALWRRRIRVVSFSILLMFVLYDGDSSNSYRLSAAVLGLLLGRLLARRGEPMAPQRSSHGEVRVLLATIVAVTAVGPVIALINPDGFGPFAAASELFRTFPDAASTTSECAGVTSAHCVHQLALLSLAGPGPVLLTFIPLVLLLIAAWGLRKGRRFALWLAVVVNIAFALLAWFSLDVMQTLQTEGAGGPSLDVVDYVVWLGSAVVVPIVISAMLVARRAHFGIRAPREALIRFTLVSCVSLVALSALYLIVGWLTLGSYVPDATMEQLAADVVRRFIPVNFLGTTGHVMVPRDEVTRVVFHWVGPLFWAIVVAGILRVFAATDQTVRVGDPQRFRALLKRGGGGTMGWMGTWPGNVYWFSADGEAAVAYRVINDIAITMSDPVCRDDRATQTIREFSEFCDTNSWTPVFYSVHPQFLRSFDDLGWQYMSVGEETLMHPVTLDMAGKPWQKVRQALNRGIKEGLTTQWLSYDDLTLSQANQINAISEAWVSEKELPEMGFTLGALEEIKDRDVRLMLALSPDGTIQAVTSWLPMYRDGVPVGYTIDFMRRADGSMNGTMEFLIASAALAMQKDGIEVLSLSGAPLASKPLAPGEEPPAPTVMTGLLEFLARTLEPAYGFSTLFRFKAKFNPTYETIYMAYADPLELPAIGAAVGKAYLPTVSAKEAVSLVRTLAARR</sequence>
<dbReference type="Proteomes" id="UP000189735">
    <property type="component" value="Unassembled WGS sequence"/>
</dbReference>
<keyword evidence="2" id="KW-1003">Cell membrane</keyword>
<evidence type="ECO:0000256" key="2">
    <source>
        <dbReference type="ARBA" id="ARBA00022475"/>
    </source>
</evidence>
<evidence type="ECO:0000313" key="9">
    <source>
        <dbReference type="EMBL" id="SKA93704.1"/>
    </source>
</evidence>
<dbReference type="SUPFAM" id="SSF55729">
    <property type="entry name" value="Acyl-CoA N-acyltransferases (Nat)"/>
    <property type="match status" value="1"/>
</dbReference>
<evidence type="ECO:0000256" key="4">
    <source>
        <dbReference type="ARBA" id="ARBA00022989"/>
    </source>
</evidence>
<feature type="transmembrane region" description="Helical" evidence="6">
    <location>
        <begin position="312"/>
        <end position="331"/>
    </location>
</feature>
<dbReference type="PANTHER" id="PTHR34697">
    <property type="entry name" value="PHOSPHATIDYLGLYCEROL LYSYLTRANSFERASE"/>
    <property type="match status" value="1"/>
</dbReference>
<feature type="domain" description="Peptidase S54 rhomboid" evidence="7">
    <location>
        <begin position="58"/>
        <end position="197"/>
    </location>
</feature>
<dbReference type="InterPro" id="IPR051211">
    <property type="entry name" value="PG_lysyltransferase"/>
</dbReference>
<dbReference type="Pfam" id="PF01694">
    <property type="entry name" value="Rhomboid"/>
    <property type="match status" value="1"/>
</dbReference>
<dbReference type="Pfam" id="PF09924">
    <property type="entry name" value="LPG_synthase_C"/>
    <property type="match status" value="1"/>
</dbReference>
<feature type="transmembrane region" description="Helical" evidence="6">
    <location>
        <begin position="217"/>
        <end position="237"/>
    </location>
</feature>
<dbReference type="InterPro" id="IPR024320">
    <property type="entry name" value="LPG_synthase_C"/>
</dbReference>
<organism evidence="9 10">
    <name type="scientific">Agreia bicolorata</name>
    <dbReference type="NCBI Taxonomy" id="110935"/>
    <lineage>
        <taxon>Bacteria</taxon>
        <taxon>Bacillati</taxon>
        <taxon>Actinomycetota</taxon>
        <taxon>Actinomycetes</taxon>
        <taxon>Micrococcales</taxon>
        <taxon>Microbacteriaceae</taxon>
        <taxon>Agreia</taxon>
    </lineage>
</organism>
<comment type="subcellular location">
    <subcellularLocation>
        <location evidence="1">Cell membrane</location>
        <topology evidence="1">Multi-pass membrane protein</topology>
    </subcellularLocation>
</comment>
<feature type="transmembrane region" description="Helical" evidence="6">
    <location>
        <begin position="21"/>
        <end position="40"/>
    </location>
</feature>
<evidence type="ECO:0000256" key="1">
    <source>
        <dbReference type="ARBA" id="ARBA00004651"/>
    </source>
</evidence>
<feature type="transmembrane region" description="Helical" evidence="6">
    <location>
        <begin position="140"/>
        <end position="158"/>
    </location>
</feature>
<evidence type="ECO:0000256" key="3">
    <source>
        <dbReference type="ARBA" id="ARBA00022692"/>
    </source>
</evidence>
<evidence type="ECO:0000256" key="6">
    <source>
        <dbReference type="SAM" id="Phobius"/>
    </source>
</evidence>
<evidence type="ECO:0000256" key="5">
    <source>
        <dbReference type="ARBA" id="ARBA00023136"/>
    </source>
</evidence>